<dbReference type="EMBL" id="JAOPHQ010005440">
    <property type="protein sequence ID" value="KAK0135318.1"/>
    <property type="molecule type" value="Genomic_DNA"/>
</dbReference>
<dbReference type="InterPro" id="IPR040676">
    <property type="entry name" value="DUF5641"/>
</dbReference>
<dbReference type="SUPFAM" id="SSF53098">
    <property type="entry name" value="Ribonuclease H-like"/>
    <property type="match status" value="1"/>
</dbReference>
<dbReference type="InterPro" id="IPR001584">
    <property type="entry name" value="Integrase_cat-core"/>
</dbReference>
<reference evidence="2" key="1">
    <citation type="journal article" date="2023" name="Front. Mar. Sci.">
        <title>A new Merluccius polli reference genome to investigate the effects of global change in West African waters.</title>
        <authorList>
            <person name="Mateo J.L."/>
            <person name="Blanco-Fernandez C."/>
            <person name="Garcia-Vazquez E."/>
            <person name="Machado-Schiaffino G."/>
        </authorList>
    </citation>
    <scope>NUCLEOTIDE SEQUENCE</scope>
    <source>
        <strain evidence="2">C29</strain>
        <tissue evidence="2">Fin</tissue>
    </source>
</reference>
<keyword evidence="3" id="KW-1185">Reference proteome</keyword>
<dbReference type="Pfam" id="PF18701">
    <property type="entry name" value="DUF5641"/>
    <property type="match status" value="1"/>
</dbReference>
<dbReference type="Pfam" id="PF17921">
    <property type="entry name" value="Integrase_H2C2"/>
    <property type="match status" value="1"/>
</dbReference>
<evidence type="ECO:0000313" key="3">
    <source>
        <dbReference type="Proteomes" id="UP001174136"/>
    </source>
</evidence>
<dbReference type="InterPro" id="IPR041588">
    <property type="entry name" value="Integrase_H2C2"/>
</dbReference>
<dbReference type="InterPro" id="IPR012337">
    <property type="entry name" value="RNaseH-like_sf"/>
</dbReference>
<evidence type="ECO:0000259" key="1">
    <source>
        <dbReference type="PROSITE" id="PS50994"/>
    </source>
</evidence>
<feature type="domain" description="Integrase catalytic" evidence="1">
    <location>
        <begin position="161"/>
        <end position="349"/>
    </location>
</feature>
<protein>
    <recommendedName>
        <fullName evidence="1">Integrase catalytic domain-containing protein</fullName>
    </recommendedName>
</protein>
<evidence type="ECO:0000313" key="2">
    <source>
        <dbReference type="EMBL" id="KAK0135318.1"/>
    </source>
</evidence>
<proteinExistence type="predicted"/>
<dbReference type="GO" id="GO:0015074">
    <property type="term" value="P:DNA integration"/>
    <property type="evidence" value="ECO:0007669"/>
    <property type="project" value="InterPro"/>
</dbReference>
<dbReference type="GO" id="GO:0003676">
    <property type="term" value="F:nucleic acid binding"/>
    <property type="evidence" value="ECO:0007669"/>
    <property type="project" value="InterPro"/>
</dbReference>
<dbReference type="InterPro" id="IPR036397">
    <property type="entry name" value="RNaseH_sf"/>
</dbReference>
<dbReference type="Gene3D" id="3.30.420.10">
    <property type="entry name" value="Ribonuclease H-like superfamily/Ribonuclease H"/>
    <property type="match status" value="1"/>
</dbReference>
<dbReference type="AlphaFoldDB" id="A0AA47NS72"/>
<dbReference type="Gene3D" id="1.10.340.70">
    <property type="match status" value="1"/>
</dbReference>
<name>A0AA47NS72_MERPO</name>
<sequence length="463" mass="53192">MAIYKTSLRRRTFTVDDMKEAELEIIQYATARERNSKRKSTLQKGEPVNRNSHIYKLNPVLQDGIIRVGGRLSRAAIPEESKHPAILAKDLRVSELILQEVHKKVGHSGRNHVLSKLRLKYWIPSASATIRRVLSKCLVCRRLHGVAGQQQMADLPRNRVLPDEPPFTRTRVDYFGPFEVKRGRATMKKYGVIFTCLAIQAVHLEEVAASQDKDSFIKALRRFIARRGQVMDLRSDNGTNFIGAERELKKAIHEWNTSKIEDTLRQRGIEWMFNPSTASHYGGVWERLIRSIRKILNASLKTQSLDEESLQTFLCEAGAIINSRQITTPSSDPNDLEALTPNHLLLLRTKPSLPSGLIQKEDLYARRSWRQVQYMADLFWKRMREYLPELQIRQKWSRVSQNFVPGDIVLLEDETAPINSWVMGKVIQSVPDENGLVRRVRVKTKTSELDRPITKVCLVLESV</sequence>
<dbReference type="PROSITE" id="PS50994">
    <property type="entry name" value="INTEGRASE"/>
    <property type="match status" value="1"/>
</dbReference>
<gene>
    <name evidence="2" type="ORF">N1851_028839</name>
</gene>
<comment type="caution">
    <text evidence="2">The sequence shown here is derived from an EMBL/GenBank/DDBJ whole genome shotgun (WGS) entry which is preliminary data.</text>
</comment>
<dbReference type="Proteomes" id="UP001174136">
    <property type="component" value="Unassembled WGS sequence"/>
</dbReference>
<organism evidence="2 3">
    <name type="scientific">Merluccius polli</name>
    <name type="common">Benguela hake</name>
    <name type="synonym">Merluccius cadenati</name>
    <dbReference type="NCBI Taxonomy" id="89951"/>
    <lineage>
        <taxon>Eukaryota</taxon>
        <taxon>Metazoa</taxon>
        <taxon>Chordata</taxon>
        <taxon>Craniata</taxon>
        <taxon>Vertebrata</taxon>
        <taxon>Euteleostomi</taxon>
        <taxon>Actinopterygii</taxon>
        <taxon>Neopterygii</taxon>
        <taxon>Teleostei</taxon>
        <taxon>Neoteleostei</taxon>
        <taxon>Acanthomorphata</taxon>
        <taxon>Zeiogadaria</taxon>
        <taxon>Gadariae</taxon>
        <taxon>Gadiformes</taxon>
        <taxon>Gadoidei</taxon>
        <taxon>Merlucciidae</taxon>
        <taxon>Merluccius</taxon>
    </lineage>
</organism>
<accession>A0AA47NS72</accession>
<dbReference type="PANTHER" id="PTHR47331:SF1">
    <property type="entry name" value="GAG-LIKE PROTEIN"/>
    <property type="match status" value="1"/>
</dbReference>
<dbReference type="PANTHER" id="PTHR47331">
    <property type="entry name" value="PHD-TYPE DOMAIN-CONTAINING PROTEIN"/>
    <property type="match status" value="1"/>
</dbReference>